<comment type="caution">
    <text evidence="8">The sequence shown here is derived from an EMBL/GenBank/DDBJ whole genome shotgun (WGS) entry which is preliminary data.</text>
</comment>
<dbReference type="Proteomes" id="UP000196086">
    <property type="component" value="Unassembled WGS sequence"/>
</dbReference>
<evidence type="ECO:0000313" key="9">
    <source>
        <dbReference type="Proteomes" id="UP000196086"/>
    </source>
</evidence>
<dbReference type="InterPro" id="IPR036259">
    <property type="entry name" value="MFS_trans_sf"/>
</dbReference>
<keyword evidence="6 7" id="KW-0472">Membrane</keyword>
<evidence type="ECO:0000256" key="3">
    <source>
        <dbReference type="ARBA" id="ARBA00022448"/>
    </source>
</evidence>
<evidence type="ECO:0000256" key="4">
    <source>
        <dbReference type="ARBA" id="ARBA00022692"/>
    </source>
</evidence>
<dbReference type="AlphaFoldDB" id="A0A1Z5YQZ9"/>
<name>A0A1Z5YQZ9_9PROT</name>
<gene>
    <name evidence="8" type="ORF">HK14_02320</name>
</gene>
<dbReference type="EMBL" id="JOMQ01000139">
    <property type="protein sequence ID" value="OUI97585.1"/>
    <property type="molecule type" value="Genomic_DNA"/>
</dbReference>
<dbReference type="SUPFAM" id="SSF103473">
    <property type="entry name" value="MFS general substrate transporter"/>
    <property type="match status" value="1"/>
</dbReference>
<dbReference type="PANTHER" id="PTHR23511">
    <property type="entry name" value="SYNAPTIC VESICLE GLYCOPROTEIN 2"/>
    <property type="match status" value="1"/>
</dbReference>
<keyword evidence="3" id="KW-0813">Transport</keyword>
<evidence type="ECO:0000256" key="1">
    <source>
        <dbReference type="ARBA" id="ARBA00004141"/>
    </source>
</evidence>
<feature type="transmembrane region" description="Helical" evidence="7">
    <location>
        <begin position="21"/>
        <end position="45"/>
    </location>
</feature>
<keyword evidence="4 7" id="KW-0812">Transmembrane</keyword>
<accession>A0A1Z5YQZ9</accession>
<protein>
    <recommendedName>
        <fullName evidence="10">Major facilitator superfamily (MFS) profile domain-containing protein</fullName>
    </recommendedName>
</protein>
<keyword evidence="5 7" id="KW-1133">Transmembrane helix</keyword>
<comment type="subcellular location">
    <subcellularLocation>
        <location evidence="1">Membrane</location>
        <topology evidence="1">Multi-pass membrane protein</topology>
    </subcellularLocation>
</comment>
<evidence type="ECO:0000256" key="6">
    <source>
        <dbReference type="ARBA" id="ARBA00023136"/>
    </source>
</evidence>
<sequence>MTDRSSVDQIISRYDLNKFHYIIFLIGGSGYFFDAMDVASISFILPVLKIQWQLSNVQLGEIGSATFVGYILGALERFLS</sequence>
<evidence type="ECO:0000256" key="7">
    <source>
        <dbReference type="SAM" id="Phobius"/>
    </source>
</evidence>
<dbReference type="Gene3D" id="1.20.1250.20">
    <property type="entry name" value="MFS general substrate transporter like domains"/>
    <property type="match status" value="1"/>
</dbReference>
<proteinExistence type="inferred from homology"/>
<dbReference type="OrthoDB" id="5368493at2"/>
<organism evidence="8 9">
    <name type="scientific">Acetobacter cibinongensis</name>
    <dbReference type="NCBI Taxonomy" id="146475"/>
    <lineage>
        <taxon>Bacteria</taxon>
        <taxon>Pseudomonadati</taxon>
        <taxon>Pseudomonadota</taxon>
        <taxon>Alphaproteobacteria</taxon>
        <taxon>Acetobacterales</taxon>
        <taxon>Acetobacteraceae</taxon>
        <taxon>Acetobacter</taxon>
    </lineage>
</organism>
<dbReference type="GO" id="GO:0016020">
    <property type="term" value="C:membrane"/>
    <property type="evidence" value="ECO:0007669"/>
    <property type="project" value="UniProtKB-SubCell"/>
</dbReference>
<evidence type="ECO:0000313" key="8">
    <source>
        <dbReference type="EMBL" id="OUI97585.1"/>
    </source>
</evidence>
<evidence type="ECO:0000256" key="2">
    <source>
        <dbReference type="ARBA" id="ARBA00010992"/>
    </source>
</evidence>
<evidence type="ECO:0008006" key="10">
    <source>
        <dbReference type="Google" id="ProtNLM"/>
    </source>
</evidence>
<dbReference type="PANTHER" id="PTHR23511:SF34">
    <property type="entry name" value="SYNAPTIC VESICLE GLYCOPROTEIN 2"/>
    <property type="match status" value="1"/>
</dbReference>
<reference evidence="8 9" key="1">
    <citation type="submission" date="2014-06" db="EMBL/GenBank/DDBJ databases">
        <authorList>
            <person name="Ju J."/>
            <person name="Zhang J."/>
        </authorList>
    </citation>
    <scope>NUCLEOTIDE SEQUENCE [LARGE SCALE GENOMIC DNA]</scope>
    <source>
        <strain evidence="8 9">DsW_47</strain>
    </source>
</reference>
<comment type="similarity">
    <text evidence="2">Belongs to the major facilitator superfamily. Sugar transporter (TC 2.A.1.1) family.</text>
</comment>
<dbReference type="RefSeq" id="WP_086652370.1">
    <property type="nucleotide sequence ID" value="NZ_JOMQ01000139.1"/>
</dbReference>
<evidence type="ECO:0000256" key="5">
    <source>
        <dbReference type="ARBA" id="ARBA00022989"/>
    </source>
</evidence>